<accession>A0A176VSC1</accession>
<sequence length="369" mass="42154">MNFQEDGPIHSVADGSAESAADWSARILEQADGGEARFPPMGMELGVPGDGQRVAAGEEPTSARIPTASGEVVTMEEEISFGALFKNSKSSKNGYKIRDYKDRLRRNVAVALLQILQPHQTTYLTSWQVGFVELALSGAPIHWARILWKATRQHAQEEKGVSINHLSPFLINFYRSMGCLTASERVQFPLLSRSNPGRNRTQIKVATNPELISLDNKYRELEEKNNCLHGHLTLSWRLHKIVLQLRVDAMTEAQRKFEKHRAKIEAELHSRRIQNGTLAEELVRQTRLLKQCQIARKEDEELLRHLQSQCDELRAQRADAELQLVEFEGDNWLATKRTREELVARMNRYLRGYTLWEVAARERVTVITH</sequence>
<evidence type="ECO:0000313" key="2">
    <source>
        <dbReference type="EMBL" id="OAE23323.1"/>
    </source>
</evidence>
<evidence type="ECO:0000313" key="3">
    <source>
        <dbReference type="Proteomes" id="UP000077202"/>
    </source>
</evidence>
<reference evidence="2" key="1">
    <citation type="submission" date="2016-03" db="EMBL/GenBank/DDBJ databases">
        <title>Mechanisms controlling the formation of the plant cell surface in tip-growing cells are functionally conserved among land plants.</title>
        <authorList>
            <person name="Honkanen S."/>
            <person name="Jones V.A."/>
            <person name="Morieri G."/>
            <person name="Champion C."/>
            <person name="Hetherington A.J."/>
            <person name="Kelly S."/>
            <person name="Saint-Marcoux D."/>
            <person name="Proust H."/>
            <person name="Prescott H."/>
            <person name="Dolan L."/>
        </authorList>
    </citation>
    <scope>NUCLEOTIDE SEQUENCE [LARGE SCALE GENOMIC DNA]</scope>
    <source>
        <tissue evidence="2">Whole gametophyte</tissue>
    </source>
</reference>
<dbReference type="EMBL" id="LVLJ01002874">
    <property type="protein sequence ID" value="OAE23323.1"/>
    <property type="molecule type" value="Genomic_DNA"/>
</dbReference>
<keyword evidence="1" id="KW-0175">Coiled coil</keyword>
<comment type="caution">
    <text evidence="2">The sequence shown here is derived from an EMBL/GenBank/DDBJ whole genome shotgun (WGS) entry which is preliminary data.</text>
</comment>
<feature type="coiled-coil region" evidence="1">
    <location>
        <begin position="289"/>
        <end position="330"/>
    </location>
</feature>
<keyword evidence="3" id="KW-1185">Reference proteome</keyword>
<evidence type="ECO:0000256" key="1">
    <source>
        <dbReference type="SAM" id="Coils"/>
    </source>
</evidence>
<proteinExistence type="predicted"/>
<dbReference type="Proteomes" id="UP000077202">
    <property type="component" value="Unassembled WGS sequence"/>
</dbReference>
<protein>
    <submittedName>
        <fullName evidence="2">Uncharacterized protein</fullName>
    </submittedName>
</protein>
<name>A0A176VSC1_MARPO</name>
<organism evidence="2 3">
    <name type="scientific">Marchantia polymorpha subsp. ruderalis</name>
    <dbReference type="NCBI Taxonomy" id="1480154"/>
    <lineage>
        <taxon>Eukaryota</taxon>
        <taxon>Viridiplantae</taxon>
        <taxon>Streptophyta</taxon>
        <taxon>Embryophyta</taxon>
        <taxon>Marchantiophyta</taxon>
        <taxon>Marchantiopsida</taxon>
        <taxon>Marchantiidae</taxon>
        <taxon>Marchantiales</taxon>
        <taxon>Marchantiaceae</taxon>
        <taxon>Marchantia</taxon>
    </lineage>
</organism>
<dbReference type="AlphaFoldDB" id="A0A176VSC1"/>
<gene>
    <name evidence="2" type="ORF">AXG93_4015s1010</name>
</gene>